<dbReference type="HOGENOM" id="CLU_091304_2_0_11"/>
<dbReference type="Proteomes" id="UP000007962">
    <property type="component" value="Chromosome"/>
</dbReference>
<name>C5C6F7_BEUC1</name>
<feature type="domain" description="Thioredoxin" evidence="2">
    <location>
        <begin position="1"/>
        <end position="148"/>
    </location>
</feature>
<dbReference type="InterPro" id="IPR013766">
    <property type="entry name" value="Thioredoxin_domain"/>
</dbReference>
<dbReference type="SUPFAM" id="SSF52833">
    <property type="entry name" value="Thioredoxin-like"/>
    <property type="match status" value="1"/>
</dbReference>
<keyword evidence="1" id="KW-0472">Membrane</keyword>
<evidence type="ECO:0000259" key="2">
    <source>
        <dbReference type="PROSITE" id="PS51352"/>
    </source>
</evidence>
<dbReference type="eggNOG" id="COG0526">
    <property type="taxonomic scope" value="Bacteria"/>
</dbReference>
<dbReference type="Gene3D" id="3.40.30.10">
    <property type="entry name" value="Glutaredoxin"/>
    <property type="match status" value="1"/>
</dbReference>
<dbReference type="PROSITE" id="PS51352">
    <property type="entry name" value="THIOREDOXIN_2"/>
    <property type="match status" value="1"/>
</dbReference>
<dbReference type="Pfam" id="PF00085">
    <property type="entry name" value="Thioredoxin"/>
    <property type="match status" value="1"/>
</dbReference>
<proteinExistence type="predicted"/>
<dbReference type="EMBL" id="CP001618">
    <property type="protein sequence ID" value="ACQ80363.1"/>
    <property type="molecule type" value="Genomic_DNA"/>
</dbReference>
<dbReference type="STRING" id="471853.Bcav_2110"/>
<evidence type="ECO:0000313" key="4">
    <source>
        <dbReference type="Proteomes" id="UP000007962"/>
    </source>
</evidence>
<sequence>MLDLATVSGRLTLAAVVLLAATLGWLLLQRGRGRATPVREARPDDRLAGLLAATGVPAGRRATVVQVSAAACAPCRQAARVWASLAREDASVTHVELDVEDHAELVGRLHVLRTPTSFVFDGDGRLVSRVAGAPSPGQARDAVRPLREAAAA</sequence>
<protein>
    <submittedName>
        <fullName evidence="3">Putative thioredoxin</fullName>
    </submittedName>
</protein>
<dbReference type="KEGG" id="bcv:Bcav_2110"/>
<dbReference type="RefSeq" id="WP_015882603.1">
    <property type="nucleotide sequence ID" value="NC_012669.1"/>
</dbReference>
<accession>C5C6F7</accession>
<dbReference type="AlphaFoldDB" id="C5C6F7"/>
<keyword evidence="4" id="KW-1185">Reference proteome</keyword>
<feature type="transmembrane region" description="Helical" evidence="1">
    <location>
        <begin position="12"/>
        <end position="28"/>
    </location>
</feature>
<reference evidence="3 4" key="1">
    <citation type="journal article" date="2009" name="Stand. Genomic Sci.">
        <title>Complete genome sequence of Beutenbergia cavernae type strain (HKI 0122).</title>
        <authorList>
            <person name="Land M."/>
            <person name="Pukall R."/>
            <person name="Abt B."/>
            <person name="Goker M."/>
            <person name="Rohde M."/>
            <person name="Glavina Del Rio T."/>
            <person name="Tice H."/>
            <person name="Copeland A."/>
            <person name="Cheng J.F."/>
            <person name="Lucas S."/>
            <person name="Chen F."/>
            <person name="Nolan M."/>
            <person name="Bruce D."/>
            <person name="Goodwin L."/>
            <person name="Pitluck S."/>
            <person name="Ivanova N."/>
            <person name="Mavromatis K."/>
            <person name="Ovchinnikova G."/>
            <person name="Pati A."/>
            <person name="Chen A."/>
            <person name="Palaniappan K."/>
            <person name="Hauser L."/>
            <person name="Chang Y.J."/>
            <person name="Jefferies C.C."/>
            <person name="Saunders E."/>
            <person name="Brettin T."/>
            <person name="Detter J.C."/>
            <person name="Han C."/>
            <person name="Chain P."/>
            <person name="Bristow J."/>
            <person name="Eisen J.A."/>
            <person name="Markowitz V."/>
            <person name="Hugenholtz P."/>
            <person name="Kyrpides N.C."/>
            <person name="Klenk H.P."/>
            <person name="Lapidus A."/>
        </authorList>
    </citation>
    <scope>NUCLEOTIDE SEQUENCE [LARGE SCALE GENOMIC DNA]</scope>
    <source>
        <strain evidence="4">ATCC BAA-8 / DSM 12333 / NBRC 16432</strain>
    </source>
</reference>
<gene>
    <name evidence="3" type="ordered locus">Bcav_2110</name>
</gene>
<dbReference type="InterPro" id="IPR036249">
    <property type="entry name" value="Thioredoxin-like_sf"/>
</dbReference>
<evidence type="ECO:0000256" key="1">
    <source>
        <dbReference type="SAM" id="Phobius"/>
    </source>
</evidence>
<keyword evidence="1" id="KW-1133">Transmembrane helix</keyword>
<dbReference type="OrthoDB" id="1495530at2"/>
<organism evidence="3 4">
    <name type="scientific">Beutenbergia cavernae (strain ATCC BAA-8 / DSM 12333 / CCUG 43141 / JCM 11478 / NBRC 16432 / NCIMB 13614 / HKI 0122)</name>
    <dbReference type="NCBI Taxonomy" id="471853"/>
    <lineage>
        <taxon>Bacteria</taxon>
        <taxon>Bacillati</taxon>
        <taxon>Actinomycetota</taxon>
        <taxon>Actinomycetes</taxon>
        <taxon>Micrococcales</taxon>
        <taxon>Beutenbergiaceae</taxon>
        <taxon>Beutenbergia</taxon>
    </lineage>
</organism>
<dbReference type="CDD" id="cd02947">
    <property type="entry name" value="TRX_family"/>
    <property type="match status" value="1"/>
</dbReference>
<keyword evidence="1" id="KW-0812">Transmembrane</keyword>
<evidence type="ECO:0000313" key="3">
    <source>
        <dbReference type="EMBL" id="ACQ80363.1"/>
    </source>
</evidence>